<reference evidence="1 2" key="1">
    <citation type="submission" date="2018-01" db="EMBL/GenBank/DDBJ databases">
        <title>Genome Sequencing and Assembly of Anaerobacter polyendosporus strain CT4.</title>
        <authorList>
            <person name="Tachaapaikoon C."/>
            <person name="Sutheeworapong S."/>
            <person name="Jenjaroenpun P."/>
            <person name="Wongsurawat T."/>
            <person name="Nookeaw I."/>
            <person name="Cheawchanlertfa P."/>
            <person name="Kosugi A."/>
            <person name="Cheevadhanarak S."/>
            <person name="Ratanakhanokchai K."/>
        </authorList>
    </citation>
    <scope>NUCLEOTIDE SEQUENCE [LARGE SCALE GENOMIC DNA]</scope>
    <source>
        <strain evidence="1 2">CT4</strain>
    </source>
</reference>
<evidence type="ECO:0000313" key="1">
    <source>
        <dbReference type="EMBL" id="QAA31179.1"/>
    </source>
</evidence>
<organism evidence="1 2">
    <name type="scientific">Clostridium manihotivorum</name>
    <dbReference type="NCBI Taxonomy" id="2320868"/>
    <lineage>
        <taxon>Bacteria</taxon>
        <taxon>Bacillati</taxon>
        <taxon>Bacillota</taxon>
        <taxon>Clostridia</taxon>
        <taxon>Eubacteriales</taxon>
        <taxon>Clostridiaceae</taxon>
        <taxon>Clostridium</taxon>
    </lineage>
</organism>
<dbReference type="EMBL" id="CP025746">
    <property type="protein sequence ID" value="QAA31179.1"/>
    <property type="molecule type" value="Genomic_DNA"/>
</dbReference>
<protein>
    <submittedName>
        <fullName evidence="1">Uncharacterized protein</fullName>
    </submittedName>
</protein>
<gene>
    <name evidence="1" type="ORF">C1I91_05590</name>
</gene>
<evidence type="ECO:0000313" key="2">
    <source>
        <dbReference type="Proteomes" id="UP000286268"/>
    </source>
</evidence>
<proteinExistence type="predicted"/>
<sequence>MYGLKQTFKHKVFRYKEEGRSCDMRILFDEKELEEISRRNQERKNRVNPSDSRKKQIYKMKSLGTCICGKPSAVPTGWCIECWNRVENEIIAEVNQPKF</sequence>
<dbReference type="KEGG" id="cmah:C1I91_05590"/>
<accession>A0A3R5V6C0</accession>
<dbReference type="AlphaFoldDB" id="A0A3R5V6C0"/>
<name>A0A3R5V6C0_9CLOT</name>
<dbReference type="Proteomes" id="UP000286268">
    <property type="component" value="Chromosome"/>
</dbReference>
<keyword evidence="2" id="KW-1185">Reference proteome</keyword>